<dbReference type="PANTHER" id="PTHR42949">
    <property type="entry name" value="ANAEROBIC GLYCEROL-3-PHOSPHATE DEHYDROGENASE SUBUNIT B"/>
    <property type="match status" value="1"/>
</dbReference>
<dbReference type="InterPro" id="IPR023753">
    <property type="entry name" value="FAD/NAD-binding_dom"/>
</dbReference>
<reference evidence="3 4" key="1">
    <citation type="submission" date="2019-07" db="EMBL/GenBank/DDBJ databases">
        <authorList>
            <person name="Zhu P."/>
        </authorList>
    </citation>
    <scope>NUCLEOTIDE SEQUENCE [LARGE SCALE GENOMIC DNA]</scope>
    <source>
        <strain evidence="3 4">SSL-25</strain>
    </source>
</reference>
<dbReference type="AlphaFoldDB" id="A0A5B8IE24"/>
<keyword evidence="1" id="KW-0560">Oxidoreductase</keyword>
<feature type="domain" description="FAD/NAD(P)-binding" evidence="2">
    <location>
        <begin position="16"/>
        <end position="318"/>
    </location>
</feature>
<dbReference type="OrthoDB" id="5287468at2"/>
<gene>
    <name evidence="3" type="ORF">FQU76_01350</name>
</gene>
<accession>A0A5B8IE24</accession>
<dbReference type="Proteomes" id="UP000320580">
    <property type="component" value="Chromosome"/>
</dbReference>
<name>A0A5B8IE24_9ACTN</name>
<organism evidence="3 4">
    <name type="scientific">Streptomyces qinzhouensis</name>
    <dbReference type="NCBI Taxonomy" id="2599401"/>
    <lineage>
        <taxon>Bacteria</taxon>
        <taxon>Bacillati</taxon>
        <taxon>Actinomycetota</taxon>
        <taxon>Actinomycetes</taxon>
        <taxon>Kitasatosporales</taxon>
        <taxon>Streptomycetaceae</taxon>
        <taxon>Streptomyces</taxon>
    </lineage>
</organism>
<evidence type="ECO:0000259" key="2">
    <source>
        <dbReference type="Pfam" id="PF07992"/>
    </source>
</evidence>
<dbReference type="PANTHER" id="PTHR42949:SF3">
    <property type="entry name" value="ANAEROBIC GLYCEROL-3-PHOSPHATE DEHYDROGENASE SUBUNIT B"/>
    <property type="match status" value="1"/>
</dbReference>
<dbReference type="Gene3D" id="3.50.50.60">
    <property type="entry name" value="FAD/NAD(P)-binding domain"/>
    <property type="match status" value="2"/>
</dbReference>
<dbReference type="RefSeq" id="WP_146478681.1">
    <property type="nucleotide sequence ID" value="NZ_CP042266.1"/>
</dbReference>
<dbReference type="PRINTS" id="PR00469">
    <property type="entry name" value="PNDRDTASEII"/>
</dbReference>
<dbReference type="InterPro" id="IPR051691">
    <property type="entry name" value="Metab_Enz_Cyan_OpOx_G3PDH"/>
</dbReference>
<dbReference type="Pfam" id="PF07992">
    <property type="entry name" value="Pyr_redox_2"/>
    <property type="match status" value="1"/>
</dbReference>
<protein>
    <submittedName>
        <fullName evidence="3">FAD-dependent oxidoreductase</fullName>
    </submittedName>
</protein>
<dbReference type="GO" id="GO:0016491">
    <property type="term" value="F:oxidoreductase activity"/>
    <property type="evidence" value="ECO:0007669"/>
    <property type="project" value="UniProtKB-KW"/>
</dbReference>
<dbReference type="InterPro" id="IPR036188">
    <property type="entry name" value="FAD/NAD-bd_sf"/>
</dbReference>
<dbReference type="EMBL" id="CP042266">
    <property type="protein sequence ID" value="QDY75369.1"/>
    <property type="molecule type" value="Genomic_DNA"/>
</dbReference>
<dbReference type="PRINTS" id="PR00368">
    <property type="entry name" value="FADPNR"/>
</dbReference>
<keyword evidence="4" id="KW-1185">Reference proteome</keyword>
<evidence type="ECO:0000313" key="3">
    <source>
        <dbReference type="EMBL" id="QDY75369.1"/>
    </source>
</evidence>
<evidence type="ECO:0000256" key="1">
    <source>
        <dbReference type="ARBA" id="ARBA00023002"/>
    </source>
</evidence>
<evidence type="ECO:0000313" key="4">
    <source>
        <dbReference type="Proteomes" id="UP000320580"/>
    </source>
</evidence>
<dbReference type="SUPFAM" id="SSF51905">
    <property type="entry name" value="FAD/NAD(P)-binding domain"/>
    <property type="match status" value="1"/>
</dbReference>
<sequence>MSRTPHPQEPTLLTPEVLVVGAGPAGLTAAAALARRIPGEVLVLEREAEPGGIPRHSHHTGYGIRDLRRLLTGPAYARRLTAAARAAGAVVRTRATVTGWAAPPGGSPRPAVDVTSPEGRFRVEPRAVVLATGARERPRAARLVPGDRPAGVLTTGQLQNALHRDPRHIVGRRAVVVGAEPVSRSAVRTLRRAGCRVALLLSAHRHTEAYTALALSATALLGAPVAHRTRLVRVIGRTRVEAVEIEHLDTGARRTVACDTVVLTGDWIPDHELARGAGLDLDPGTRGPLVDTALRTSRPGVYAAGNLLHPVDTADAAALDGRHVAAQIAAQIAARLAGHEPADPPPGVRLLAEAPFRWVAPGLLRPGDPAPPRGRLLLWPDAYHRAPRLTLRRDGGTIAEHRPARPAAPGRVLPVPWSLVPPSALRDPDRGPLTIGLR</sequence>
<proteinExistence type="predicted"/>
<dbReference type="KEGG" id="sqz:FQU76_01350"/>